<dbReference type="SUPFAM" id="SSF53067">
    <property type="entry name" value="Actin-like ATPase domain"/>
    <property type="match status" value="2"/>
</dbReference>
<keyword evidence="1" id="KW-0547">Nucleotide-binding</keyword>
<dbReference type="EMBL" id="AM746676">
    <property type="protein sequence ID" value="CAN98249.1"/>
    <property type="molecule type" value="Genomic_DNA"/>
</dbReference>
<dbReference type="AlphaFoldDB" id="A9FHU1"/>
<dbReference type="Gene3D" id="3.30.420.40">
    <property type="match status" value="2"/>
</dbReference>
<dbReference type="Proteomes" id="UP000002139">
    <property type="component" value="Chromosome"/>
</dbReference>
<dbReference type="eggNOG" id="COG0443">
    <property type="taxonomic scope" value="Bacteria"/>
</dbReference>
<protein>
    <submittedName>
        <fullName evidence="3">Molecular chaperone, Hsp70 family</fullName>
    </submittedName>
</protein>
<accession>A9FHU1</accession>
<dbReference type="InterPro" id="IPR043129">
    <property type="entry name" value="ATPase_NBD"/>
</dbReference>
<dbReference type="KEGG" id="scl:sce8079"/>
<dbReference type="Pfam" id="PF00012">
    <property type="entry name" value="HSP70"/>
    <property type="match status" value="2"/>
</dbReference>
<evidence type="ECO:0000256" key="1">
    <source>
        <dbReference type="ARBA" id="ARBA00022741"/>
    </source>
</evidence>
<dbReference type="GO" id="GO:0005524">
    <property type="term" value="F:ATP binding"/>
    <property type="evidence" value="ECO:0007669"/>
    <property type="project" value="UniProtKB-KW"/>
</dbReference>
<evidence type="ECO:0000313" key="4">
    <source>
        <dbReference type="Proteomes" id="UP000002139"/>
    </source>
</evidence>
<reference evidence="3 4" key="1">
    <citation type="journal article" date="2007" name="Nat. Biotechnol.">
        <title>Complete genome sequence of the myxobacterium Sorangium cellulosum.</title>
        <authorList>
            <person name="Schneiker S."/>
            <person name="Perlova O."/>
            <person name="Kaiser O."/>
            <person name="Gerth K."/>
            <person name="Alici A."/>
            <person name="Altmeyer M.O."/>
            <person name="Bartels D."/>
            <person name="Bekel T."/>
            <person name="Beyer S."/>
            <person name="Bode E."/>
            <person name="Bode H.B."/>
            <person name="Bolten C.J."/>
            <person name="Choudhuri J.V."/>
            <person name="Doss S."/>
            <person name="Elnakady Y.A."/>
            <person name="Frank B."/>
            <person name="Gaigalat L."/>
            <person name="Goesmann A."/>
            <person name="Groeger C."/>
            <person name="Gross F."/>
            <person name="Jelsbak L."/>
            <person name="Jelsbak L."/>
            <person name="Kalinowski J."/>
            <person name="Kegler C."/>
            <person name="Knauber T."/>
            <person name="Konietzny S."/>
            <person name="Kopp M."/>
            <person name="Krause L."/>
            <person name="Krug D."/>
            <person name="Linke B."/>
            <person name="Mahmud T."/>
            <person name="Martinez-Arias R."/>
            <person name="McHardy A.C."/>
            <person name="Merai M."/>
            <person name="Meyer F."/>
            <person name="Mormann S."/>
            <person name="Munoz-Dorado J."/>
            <person name="Perez J."/>
            <person name="Pradella S."/>
            <person name="Rachid S."/>
            <person name="Raddatz G."/>
            <person name="Rosenau F."/>
            <person name="Rueckert C."/>
            <person name="Sasse F."/>
            <person name="Scharfe M."/>
            <person name="Schuster S.C."/>
            <person name="Suen G."/>
            <person name="Treuner-Lange A."/>
            <person name="Velicer G.J."/>
            <person name="Vorholter F.-J."/>
            <person name="Weissman K.J."/>
            <person name="Welch R.D."/>
            <person name="Wenzel S.C."/>
            <person name="Whitworth D.E."/>
            <person name="Wilhelm S."/>
            <person name="Wittmann C."/>
            <person name="Bloecker H."/>
            <person name="Puehler A."/>
            <person name="Mueller R."/>
        </authorList>
    </citation>
    <scope>NUCLEOTIDE SEQUENCE [LARGE SCALE GENOMIC DNA]</scope>
    <source>
        <strain evidence="4">So ce56</strain>
    </source>
</reference>
<keyword evidence="2" id="KW-0067">ATP-binding</keyword>
<dbReference type="STRING" id="448385.sce8079"/>
<keyword evidence="4" id="KW-1185">Reference proteome</keyword>
<dbReference type="HOGENOM" id="CLU_033976_2_0_7"/>
<evidence type="ECO:0000256" key="2">
    <source>
        <dbReference type="ARBA" id="ARBA00022840"/>
    </source>
</evidence>
<name>A9FHU1_SORC5</name>
<organism evidence="3 4">
    <name type="scientific">Sorangium cellulosum (strain So ce56)</name>
    <name type="common">Polyangium cellulosum (strain So ce56)</name>
    <dbReference type="NCBI Taxonomy" id="448385"/>
    <lineage>
        <taxon>Bacteria</taxon>
        <taxon>Pseudomonadati</taxon>
        <taxon>Myxococcota</taxon>
        <taxon>Polyangia</taxon>
        <taxon>Polyangiales</taxon>
        <taxon>Polyangiaceae</taxon>
        <taxon>Sorangium</taxon>
    </lineage>
</organism>
<dbReference type="PANTHER" id="PTHR19375">
    <property type="entry name" value="HEAT SHOCK PROTEIN 70KDA"/>
    <property type="match status" value="1"/>
</dbReference>
<sequence length="428" mass="46933">MSARFRPEVYAVDFGTSNSLLAAASAEATCPPIPLDAAAADPTVLRSLLFFGQERFSCGAAAISDFVANGMQGRFIRSIKKYLPDRSFSGTQIGHRVVTIEDLIGRFLREMREQANRHFDADVARVVLGRPAKFSTEPADDRLAEERLERAARIAGFREVSFCPEPVAAAHDFHLELDRGAVVLVADFGGGTSDYTIVRMRPEGFSPSDVLSLGGVSVAGDALDGSLMRHKIARHFGAEVTYRVPLGSNQLTMPRSIAEKLCSPADMTVLQHRDVLAFLRDVKAWSLGPEDRQRMDHLLCLVEDSLAFRLFEEIERAKCALSGEAATEFRFDYPSMHIRERIAREEFEAGSERQIDAVLGALDRTVADAGLSFDGIDVVCCTGGTARVPALRRGIERRFGEGKVRQLRSFHSVVQGLAERARSIAAAS</sequence>
<dbReference type="RefSeq" id="WP_012240688.1">
    <property type="nucleotide sequence ID" value="NC_010162.1"/>
</dbReference>
<dbReference type="BioCyc" id="SCEL448385:SCE_RS41380-MONOMER"/>
<dbReference type="InterPro" id="IPR013126">
    <property type="entry name" value="Hsp_70_fam"/>
</dbReference>
<dbReference type="GO" id="GO:0140662">
    <property type="term" value="F:ATP-dependent protein folding chaperone"/>
    <property type="evidence" value="ECO:0007669"/>
    <property type="project" value="InterPro"/>
</dbReference>
<proteinExistence type="predicted"/>
<evidence type="ECO:0000313" key="3">
    <source>
        <dbReference type="EMBL" id="CAN98249.1"/>
    </source>
</evidence>
<gene>
    <name evidence="3" type="ordered locus">sce8079</name>
</gene>